<comment type="caution">
    <text evidence="1">The sequence shown here is derived from an EMBL/GenBank/DDBJ whole genome shotgun (WGS) entry which is preliminary data.</text>
</comment>
<organism evidence="1 2">
    <name type="scientific">Solemya pervernicosa gill symbiont</name>
    <dbReference type="NCBI Taxonomy" id="642797"/>
    <lineage>
        <taxon>Bacteria</taxon>
        <taxon>Pseudomonadati</taxon>
        <taxon>Pseudomonadota</taxon>
        <taxon>Gammaproteobacteria</taxon>
        <taxon>sulfur-oxidizing symbionts</taxon>
    </lineage>
</organism>
<dbReference type="Proteomes" id="UP000191110">
    <property type="component" value="Unassembled WGS sequence"/>
</dbReference>
<reference evidence="1 2" key="1">
    <citation type="submission" date="2016-11" db="EMBL/GenBank/DDBJ databases">
        <title>Mixed transmission modes and dynamic genome evolution in an obligate animal-bacterial symbiosis.</title>
        <authorList>
            <person name="Russell S.L."/>
            <person name="Corbett-Detig R.B."/>
            <person name="Cavanaugh C.M."/>
        </authorList>
    </citation>
    <scope>NUCLEOTIDE SEQUENCE [LARGE SCALE GENOMIC DNA]</scope>
    <source>
        <strain evidence="1">Sveles-Q1</strain>
    </source>
</reference>
<dbReference type="AlphaFoldDB" id="A0A1T2KZ94"/>
<dbReference type="EMBL" id="MPRL01000120">
    <property type="protein sequence ID" value="OOZ38169.1"/>
    <property type="molecule type" value="Genomic_DNA"/>
</dbReference>
<evidence type="ECO:0000313" key="2">
    <source>
        <dbReference type="Proteomes" id="UP000191110"/>
    </source>
</evidence>
<accession>A0A1T2KZ94</accession>
<proteinExistence type="predicted"/>
<sequence>MEQQEDIYFTDSEITVSGFDDVITLSVVRNNEPMLPTTFGITCRYRPGCENQGRVIPDSCCACDVYTSYLKVIS</sequence>
<protein>
    <submittedName>
        <fullName evidence="1">Uncharacterized protein</fullName>
    </submittedName>
</protein>
<keyword evidence="2" id="KW-1185">Reference proteome</keyword>
<name>A0A1T2KZ94_9GAMM</name>
<gene>
    <name evidence="1" type="ORF">BOW53_16380</name>
</gene>
<evidence type="ECO:0000313" key="1">
    <source>
        <dbReference type="EMBL" id="OOZ38169.1"/>
    </source>
</evidence>